<keyword evidence="3" id="KW-1185">Reference proteome</keyword>
<evidence type="ECO:0000313" key="3">
    <source>
        <dbReference type="Proteomes" id="UP001295794"/>
    </source>
</evidence>
<dbReference type="EMBL" id="CAVNYO010000031">
    <property type="protein sequence ID" value="CAK5263037.1"/>
    <property type="molecule type" value="Genomic_DNA"/>
</dbReference>
<name>A0AAD2JUS8_9AGAR</name>
<organism evidence="2 3">
    <name type="scientific">Mycena citricolor</name>
    <dbReference type="NCBI Taxonomy" id="2018698"/>
    <lineage>
        <taxon>Eukaryota</taxon>
        <taxon>Fungi</taxon>
        <taxon>Dikarya</taxon>
        <taxon>Basidiomycota</taxon>
        <taxon>Agaricomycotina</taxon>
        <taxon>Agaricomycetes</taxon>
        <taxon>Agaricomycetidae</taxon>
        <taxon>Agaricales</taxon>
        <taxon>Marasmiineae</taxon>
        <taxon>Mycenaceae</taxon>
        <taxon>Mycena</taxon>
    </lineage>
</organism>
<proteinExistence type="predicted"/>
<comment type="caution">
    <text evidence="2">The sequence shown here is derived from an EMBL/GenBank/DDBJ whole genome shotgun (WGS) entry which is preliminary data.</text>
</comment>
<protein>
    <submittedName>
        <fullName evidence="2">Uncharacterized protein</fullName>
    </submittedName>
</protein>
<reference evidence="2" key="1">
    <citation type="submission" date="2023-11" db="EMBL/GenBank/DDBJ databases">
        <authorList>
            <person name="De Vega J J."/>
            <person name="De Vega J J."/>
        </authorList>
    </citation>
    <scope>NUCLEOTIDE SEQUENCE</scope>
</reference>
<dbReference type="AlphaFoldDB" id="A0AAD2JUS8"/>
<keyword evidence="1" id="KW-0812">Transmembrane</keyword>
<evidence type="ECO:0000313" key="2">
    <source>
        <dbReference type="EMBL" id="CAK5263037.1"/>
    </source>
</evidence>
<keyword evidence="1" id="KW-1133">Transmembrane helix</keyword>
<feature type="transmembrane region" description="Helical" evidence="1">
    <location>
        <begin position="35"/>
        <end position="55"/>
    </location>
</feature>
<keyword evidence="1" id="KW-0472">Membrane</keyword>
<accession>A0AAD2JUS8</accession>
<gene>
    <name evidence="2" type="ORF">MYCIT1_LOCUS2216</name>
</gene>
<evidence type="ECO:0000256" key="1">
    <source>
        <dbReference type="SAM" id="Phobius"/>
    </source>
</evidence>
<dbReference type="Proteomes" id="UP001295794">
    <property type="component" value="Unassembled WGS sequence"/>
</dbReference>
<sequence>MHSASAINRSACICLNRPRQTLLPFSGCTWVDTRMLSLIVVALFLSQAIVAASFSRPPPEIRGLKLKRELTEIPTTCQAGCAPFGPFLTGASCSVTQCCLSAFQKGYFNCFTCAGTAVNATDYTLAQEYVDVLTTSCIGEGMALPVLTFPGQDQNRALATALPPDASAVPVFASAAVPTSTAPVPAVPSPSKSSAAGRNLKVSVTVVGSLGLLRLFL</sequence>